<dbReference type="EMBL" id="BONF01000019">
    <property type="protein sequence ID" value="GIF82222.1"/>
    <property type="molecule type" value="Genomic_DNA"/>
</dbReference>
<dbReference type="PROSITE" id="PS51318">
    <property type="entry name" value="TAT"/>
    <property type="match status" value="1"/>
</dbReference>
<keyword evidence="2" id="KW-0732">Signal</keyword>
<evidence type="ECO:0000256" key="1">
    <source>
        <dbReference type="SAM" id="MobiDB-lite"/>
    </source>
</evidence>
<evidence type="ECO:0000313" key="4">
    <source>
        <dbReference type="Proteomes" id="UP000601223"/>
    </source>
</evidence>
<protein>
    <recommendedName>
        <fullName evidence="5">DUF1501 domain-containing protein</fullName>
    </recommendedName>
</protein>
<dbReference type="RefSeq" id="WP_203747106.1">
    <property type="nucleotide sequence ID" value="NZ_BONF01000019.1"/>
</dbReference>
<feature type="compositionally biased region" description="Acidic residues" evidence="1">
    <location>
        <begin position="234"/>
        <end position="244"/>
    </location>
</feature>
<name>A0A8J3JKM0_9ACTN</name>
<dbReference type="InterPro" id="IPR010869">
    <property type="entry name" value="DUF1501"/>
</dbReference>
<evidence type="ECO:0000313" key="3">
    <source>
        <dbReference type="EMBL" id="GIF82222.1"/>
    </source>
</evidence>
<dbReference type="PANTHER" id="PTHR43737">
    <property type="entry name" value="BLL7424 PROTEIN"/>
    <property type="match status" value="1"/>
</dbReference>
<reference evidence="3 4" key="1">
    <citation type="submission" date="2021-01" db="EMBL/GenBank/DDBJ databases">
        <title>Whole genome shotgun sequence of Catellatospora bangladeshensis NBRC 107357.</title>
        <authorList>
            <person name="Komaki H."/>
            <person name="Tamura T."/>
        </authorList>
    </citation>
    <scope>NUCLEOTIDE SEQUENCE [LARGE SCALE GENOMIC DNA]</scope>
    <source>
        <strain evidence="3 4">NBRC 107357</strain>
    </source>
</reference>
<accession>A0A8J3JKM0</accession>
<dbReference type="AlphaFoldDB" id="A0A8J3JKM0"/>
<dbReference type="InterPro" id="IPR006311">
    <property type="entry name" value="TAT_signal"/>
</dbReference>
<dbReference type="Proteomes" id="UP000601223">
    <property type="component" value="Unassembled WGS sequence"/>
</dbReference>
<sequence length="412" mass="43169">MDKTTRRRFLIASGVVGGGALAAGAATLSLTDLFDTAGERPEGAKTLVVITLYGGNDGLNTVVPHADKAYQDARPELAYDGGEVLRLDDGTGLNPGLKGLHGLFGTKRLAIVRGVGYPKPDRSHFRSMDIWQTASPERPGNTGWIGRWLDGAGADPRLAVSFEKVLPPLLAGQNCAGAVIGAADAKLPKAVTADVLAGLAAPAAGEPPLQARAAACFGDLARVREMAQQVKDAADEEDGTDGGDDTPAATGTGGLAGLQAQLGLVAQCIEAGVATRVFSVSLGGFDTHADERNLQETLLSYLDRGVTAFYQRINAHPAGRDVVVLIYSEFGRRVRANASDGTDHGTASNVFLLGESVPGGLYGEQPSLTDLDDGDLKFTTDFRDVYATVLDRVLQDDPGRALGGWQDSLSWW</sequence>
<gene>
    <name evidence="3" type="ORF">Cba03nite_35710</name>
</gene>
<evidence type="ECO:0008006" key="5">
    <source>
        <dbReference type="Google" id="ProtNLM"/>
    </source>
</evidence>
<dbReference type="Pfam" id="PF07394">
    <property type="entry name" value="DUF1501"/>
    <property type="match status" value="1"/>
</dbReference>
<feature type="signal peptide" evidence="2">
    <location>
        <begin position="1"/>
        <end position="25"/>
    </location>
</feature>
<feature type="region of interest" description="Disordered" evidence="1">
    <location>
        <begin position="228"/>
        <end position="252"/>
    </location>
</feature>
<evidence type="ECO:0000256" key="2">
    <source>
        <dbReference type="SAM" id="SignalP"/>
    </source>
</evidence>
<dbReference type="PANTHER" id="PTHR43737:SF1">
    <property type="entry name" value="DUF1501 DOMAIN-CONTAINING PROTEIN"/>
    <property type="match status" value="1"/>
</dbReference>
<comment type="caution">
    <text evidence="3">The sequence shown here is derived from an EMBL/GenBank/DDBJ whole genome shotgun (WGS) entry which is preliminary data.</text>
</comment>
<organism evidence="3 4">
    <name type="scientific">Catellatospora bangladeshensis</name>
    <dbReference type="NCBI Taxonomy" id="310355"/>
    <lineage>
        <taxon>Bacteria</taxon>
        <taxon>Bacillati</taxon>
        <taxon>Actinomycetota</taxon>
        <taxon>Actinomycetes</taxon>
        <taxon>Micromonosporales</taxon>
        <taxon>Micromonosporaceae</taxon>
        <taxon>Catellatospora</taxon>
    </lineage>
</organism>
<feature type="chain" id="PRO_5035298640" description="DUF1501 domain-containing protein" evidence="2">
    <location>
        <begin position="26"/>
        <end position="412"/>
    </location>
</feature>
<proteinExistence type="predicted"/>
<keyword evidence="4" id="KW-1185">Reference proteome</keyword>